<reference evidence="4" key="2">
    <citation type="submission" date="2015-07" db="EMBL/GenBank/DDBJ databases">
        <title>Contrasting host-pathogen interactions and genome evolution in two generalist and specialist microsporidian pathogens of mosquitoes.</title>
        <authorList>
            <consortium name="The Broad Institute Genomics Platform"/>
            <consortium name="The Broad Institute Genome Sequencing Center for Infectious Disease"/>
            <person name="Cuomo C.A."/>
            <person name="Sanscrainte N.D."/>
            <person name="Goldberg J.M."/>
            <person name="Heiman D."/>
            <person name="Young S."/>
            <person name="Zeng Q."/>
            <person name="Becnel J.J."/>
            <person name="Birren B.W."/>
        </authorList>
    </citation>
    <scope>NUCLEOTIDE SEQUENCE [LARGE SCALE GENOMIC DNA]</scope>
    <source>
        <strain evidence="4">USNM 41457</strain>
    </source>
</reference>
<dbReference type="AlphaFoldDB" id="J8ZSK8"/>
<keyword evidence="2" id="KW-0732">Signal</keyword>
<gene>
    <name evidence="3" type="ORF">EDEG_02970</name>
</gene>
<reference evidence="3 4" key="1">
    <citation type="submission" date="2011-08" db="EMBL/GenBank/DDBJ databases">
        <authorList>
            <person name="Liu Z.J."/>
            <person name="Shi F.L."/>
            <person name="Lu J.Q."/>
            <person name="Li M."/>
            <person name="Wang Z.L."/>
        </authorList>
    </citation>
    <scope>NUCLEOTIDE SEQUENCE [LARGE SCALE GENOMIC DNA]</scope>
    <source>
        <strain evidence="3 4">USNM 41457</strain>
    </source>
</reference>
<feature type="chain" id="PRO_5003819003" evidence="2">
    <location>
        <begin position="19"/>
        <end position="336"/>
    </location>
</feature>
<evidence type="ECO:0000256" key="2">
    <source>
        <dbReference type="SAM" id="SignalP"/>
    </source>
</evidence>
<keyword evidence="4" id="KW-1185">Reference proteome</keyword>
<proteinExistence type="predicted"/>
<dbReference type="InParanoid" id="J8ZSK8"/>
<dbReference type="VEuPathDB" id="MicrosporidiaDB:EDEG_02970"/>
<keyword evidence="1" id="KW-0472">Membrane</keyword>
<protein>
    <submittedName>
        <fullName evidence="3">Uncharacterized protein</fullName>
    </submittedName>
</protein>
<evidence type="ECO:0000256" key="1">
    <source>
        <dbReference type="SAM" id="Phobius"/>
    </source>
</evidence>
<sequence length="336" mass="38689">MNLLFMFALLSIIKNAISTVRPGLDEQFTTSPPNINSQDIEENNSINSSSIDHLIFRIFLGDAFPLEEEEGGFHPSLIDQVTFRFIFVENEEAEDLESINGIENTNNSINNENHTLTIDSFIQEHILETTNDDNLVLGLAMIMLQKFTQKTHQENIFDSEDEENTRNRDYEIPTKIGNSETDSNNSAVFVNTNKSEQKHEITQNIYQITEKVCPKNNIMDENPQKIENQKDADIKTNISALKDKLNDYKAYHKSSKKDILEEQKKVIDQSRWKKSEVKRKIDVVTESNNNDYFISSENIFDHNSVAGIRNVISFTYKFWLVIIASIFLSMIGPIFF</sequence>
<dbReference type="Proteomes" id="UP000003163">
    <property type="component" value="Unassembled WGS sequence"/>
</dbReference>
<dbReference type="HOGENOM" id="CLU_826466_0_0_1"/>
<dbReference type="EMBL" id="AFBI03000062">
    <property type="protein sequence ID" value="EJW02633.1"/>
    <property type="molecule type" value="Genomic_DNA"/>
</dbReference>
<keyword evidence="1" id="KW-0812">Transmembrane</keyword>
<organism evidence="3 4">
    <name type="scientific">Edhazardia aedis (strain USNM 41457)</name>
    <name type="common">Microsporidian parasite</name>
    <dbReference type="NCBI Taxonomy" id="1003232"/>
    <lineage>
        <taxon>Eukaryota</taxon>
        <taxon>Fungi</taxon>
        <taxon>Fungi incertae sedis</taxon>
        <taxon>Microsporidia</taxon>
        <taxon>Edhazardia</taxon>
    </lineage>
</organism>
<feature type="signal peptide" evidence="2">
    <location>
        <begin position="1"/>
        <end position="18"/>
    </location>
</feature>
<keyword evidence="1" id="KW-1133">Transmembrane helix</keyword>
<feature type="transmembrane region" description="Helical" evidence="1">
    <location>
        <begin position="318"/>
        <end position="335"/>
    </location>
</feature>
<comment type="caution">
    <text evidence="3">The sequence shown here is derived from an EMBL/GenBank/DDBJ whole genome shotgun (WGS) entry which is preliminary data.</text>
</comment>
<name>J8ZSK8_EDHAE</name>
<evidence type="ECO:0000313" key="3">
    <source>
        <dbReference type="EMBL" id="EJW02633.1"/>
    </source>
</evidence>
<evidence type="ECO:0000313" key="4">
    <source>
        <dbReference type="Proteomes" id="UP000003163"/>
    </source>
</evidence>
<accession>J8ZSK8</accession>